<dbReference type="GO" id="GO:0046100">
    <property type="term" value="P:hypoxanthine metabolic process"/>
    <property type="evidence" value="ECO:0007669"/>
    <property type="project" value="TreeGrafter"/>
</dbReference>
<dbReference type="Gene3D" id="3.40.50.2020">
    <property type="match status" value="1"/>
</dbReference>
<comment type="catalytic activity">
    <reaction evidence="3">
        <text>GMP + diphosphate = guanine + 5-phospho-alpha-D-ribose 1-diphosphate</text>
        <dbReference type="Rhea" id="RHEA:25424"/>
        <dbReference type="ChEBI" id="CHEBI:16235"/>
        <dbReference type="ChEBI" id="CHEBI:33019"/>
        <dbReference type="ChEBI" id="CHEBI:58017"/>
        <dbReference type="ChEBI" id="CHEBI:58115"/>
        <dbReference type="EC" id="2.4.2.8"/>
    </reaction>
    <physiologicalReaction direction="right-to-left" evidence="3">
        <dbReference type="Rhea" id="RHEA:25426"/>
    </physiologicalReaction>
</comment>
<keyword evidence="6" id="KW-0328">Glycosyltransferase</keyword>
<dbReference type="Proteomes" id="UP000203229">
    <property type="component" value="Chromosome"/>
</dbReference>
<proteinExistence type="predicted"/>
<name>A0A222EQB3_9MOLU</name>
<dbReference type="InterPro" id="IPR000836">
    <property type="entry name" value="PRTase_dom"/>
</dbReference>
<comment type="catalytic activity">
    <reaction evidence="4">
        <text>IMP + diphosphate = hypoxanthine + 5-phospho-alpha-D-ribose 1-diphosphate</text>
        <dbReference type="Rhea" id="RHEA:17973"/>
        <dbReference type="ChEBI" id="CHEBI:17368"/>
        <dbReference type="ChEBI" id="CHEBI:33019"/>
        <dbReference type="ChEBI" id="CHEBI:58017"/>
        <dbReference type="ChEBI" id="CHEBI:58053"/>
        <dbReference type="EC" id="2.4.2.8"/>
    </reaction>
    <physiologicalReaction direction="right-to-left" evidence="4">
        <dbReference type="Rhea" id="RHEA:17975"/>
    </physiologicalReaction>
</comment>
<dbReference type="GO" id="GO:0032263">
    <property type="term" value="P:GMP salvage"/>
    <property type="evidence" value="ECO:0007669"/>
    <property type="project" value="TreeGrafter"/>
</dbReference>
<dbReference type="PANTHER" id="PTHR43340">
    <property type="entry name" value="HYPOXANTHINE-GUANINE PHOSPHORIBOSYLTRANSFERASE"/>
    <property type="match status" value="1"/>
</dbReference>
<dbReference type="GO" id="GO:0005829">
    <property type="term" value="C:cytosol"/>
    <property type="evidence" value="ECO:0007669"/>
    <property type="project" value="TreeGrafter"/>
</dbReference>
<dbReference type="RefSeq" id="WP_157705407.1">
    <property type="nucleotide sequence ID" value="NZ_CP022535.1"/>
</dbReference>
<dbReference type="GO" id="GO:0006178">
    <property type="term" value="P:guanine salvage"/>
    <property type="evidence" value="ECO:0007669"/>
    <property type="project" value="TreeGrafter"/>
</dbReference>
<dbReference type="GO" id="GO:0000287">
    <property type="term" value="F:magnesium ion binding"/>
    <property type="evidence" value="ECO:0007669"/>
    <property type="project" value="TreeGrafter"/>
</dbReference>
<evidence type="ECO:0000256" key="1">
    <source>
        <dbReference type="ARBA" id="ARBA00004676"/>
    </source>
</evidence>
<dbReference type="SUPFAM" id="SSF53271">
    <property type="entry name" value="PRTase-like"/>
    <property type="match status" value="1"/>
</dbReference>
<evidence type="ECO:0000313" key="6">
    <source>
        <dbReference type="EMBL" id="ASP28755.1"/>
    </source>
</evidence>
<dbReference type="EMBL" id="CP022535">
    <property type="protein sequence ID" value="ASP28755.1"/>
    <property type="molecule type" value="Genomic_DNA"/>
</dbReference>
<accession>A0A222EQB3</accession>
<evidence type="ECO:0000256" key="3">
    <source>
        <dbReference type="ARBA" id="ARBA00048811"/>
    </source>
</evidence>
<dbReference type="PANTHER" id="PTHR43340:SF1">
    <property type="entry name" value="HYPOXANTHINE PHOSPHORIBOSYLTRANSFERASE"/>
    <property type="match status" value="1"/>
</dbReference>
<keyword evidence="7" id="KW-1185">Reference proteome</keyword>
<dbReference type="CDD" id="cd06223">
    <property type="entry name" value="PRTases_typeI"/>
    <property type="match status" value="1"/>
</dbReference>
<protein>
    <recommendedName>
        <fullName evidence="2">Hypoxanthine-guanine phosphoribosyltransferase</fullName>
    </recommendedName>
</protein>
<dbReference type="OrthoDB" id="9802824at2"/>
<dbReference type="InterPro" id="IPR050408">
    <property type="entry name" value="HGPRT"/>
</dbReference>
<reference evidence="6 7" key="1">
    <citation type="submission" date="2017-07" db="EMBL/GenBank/DDBJ databases">
        <title>Complete genome sequence of Spiroplasma corruscae EC-1 (DSM 19793).</title>
        <authorList>
            <person name="Tsai Y.-M."/>
            <person name="Lo W.-S."/>
            <person name="Kuo C.-H."/>
        </authorList>
    </citation>
    <scope>NUCLEOTIDE SEQUENCE [LARGE SCALE GENOMIC DNA]</scope>
    <source>
        <strain evidence="6 7">EC-1</strain>
    </source>
</reference>
<evidence type="ECO:0000256" key="4">
    <source>
        <dbReference type="ARBA" id="ARBA00049402"/>
    </source>
</evidence>
<evidence type="ECO:0000256" key="2">
    <source>
        <dbReference type="ARBA" id="ARBA00022099"/>
    </source>
</evidence>
<dbReference type="GO" id="GO:0032264">
    <property type="term" value="P:IMP salvage"/>
    <property type="evidence" value="ECO:0007669"/>
    <property type="project" value="TreeGrafter"/>
</dbReference>
<dbReference type="KEGG" id="scou:SCORR_v1c09830"/>
<feature type="domain" description="Phosphoribosyltransferase" evidence="5">
    <location>
        <begin position="16"/>
        <end position="159"/>
    </location>
</feature>
<organism evidence="6 7">
    <name type="scientific">Spiroplasma corruscae</name>
    <dbReference type="NCBI Taxonomy" id="216934"/>
    <lineage>
        <taxon>Bacteria</taxon>
        <taxon>Bacillati</taxon>
        <taxon>Mycoplasmatota</taxon>
        <taxon>Mollicutes</taxon>
        <taxon>Entomoplasmatales</taxon>
        <taxon>Spiroplasmataceae</taxon>
        <taxon>Spiroplasma</taxon>
    </lineage>
</organism>
<gene>
    <name evidence="6" type="primary">hprT</name>
    <name evidence="6" type="ORF">SCORR_v1c09830</name>
</gene>
<dbReference type="InterPro" id="IPR029057">
    <property type="entry name" value="PRTase-like"/>
</dbReference>
<evidence type="ECO:0000313" key="7">
    <source>
        <dbReference type="Proteomes" id="UP000203229"/>
    </source>
</evidence>
<evidence type="ECO:0000259" key="5">
    <source>
        <dbReference type="Pfam" id="PF00156"/>
    </source>
</evidence>
<dbReference type="Pfam" id="PF00156">
    <property type="entry name" value="Pribosyltran"/>
    <property type="match status" value="1"/>
</dbReference>
<dbReference type="GO" id="GO:0004422">
    <property type="term" value="F:hypoxanthine phosphoribosyltransferase activity"/>
    <property type="evidence" value="ECO:0007669"/>
    <property type="project" value="TreeGrafter"/>
</dbReference>
<dbReference type="AlphaFoldDB" id="A0A222EQB3"/>
<sequence length="176" mass="20196">MENQKLITMITEDEIKSAIINAAQSYGKLYENQQLTIVADVRNSFIFIADLIRELPIDVTIQFVVTPTKELENCNLQESKIDLGLTTSLKGKNVLIVNDILNNGNTLNRLFDYVNKEQPLSIKILNLIEKDNKDRNVKLEYESLFKIDNLFIVGYGLTYNESYRGLKAIYSLEIKE</sequence>
<keyword evidence="6" id="KW-0808">Transferase</keyword>
<comment type="pathway">
    <text evidence="1">Purine metabolism; GMP biosynthesis via salvage pathway; GMP from guanine: step 1/1.</text>
</comment>